<dbReference type="Pfam" id="PF07394">
    <property type="entry name" value="DUF1501"/>
    <property type="match status" value="1"/>
</dbReference>
<feature type="signal peptide" evidence="2">
    <location>
        <begin position="1"/>
        <end position="31"/>
    </location>
</feature>
<evidence type="ECO:0000256" key="2">
    <source>
        <dbReference type="SAM" id="SignalP"/>
    </source>
</evidence>
<organism evidence="3 4">
    <name type="scientific">Fuerstiella marisgermanici</name>
    <dbReference type="NCBI Taxonomy" id="1891926"/>
    <lineage>
        <taxon>Bacteria</taxon>
        <taxon>Pseudomonadati</taxon>
        <taxon>Planctomycetota</taxon>
        <taxon>Planctomycetia</taxon>
        <taxon>Planctomycetales</taxon>
        <taxon>Planctomycetaceae</taxon>
        <taxon>Fuerstiella</taxon>
    </lineage>
</organism>
<dbReference type="RefSeq" id="WP_077025471.1">
    <property type="nucleotide sequence ID" value="NZ_CP017641.1"/>
</dbReference>
<evidence type="ECO:0000256" key="1">
    <source>
        <dbReference type="SAM" id="MobiDB-lite"/>
    </source>
</evidence>
<dbReference type="KEGG" id="fmr:Fuma_03737"/>
<dbReference type="PROSITE" id="PS51318">
    <property type="entry name" value="TAT"/>
    <property type="match status" value="1"/>
</dbReference>
<keyword evidence="4" id="KW-1185">Reference proteome</keyword>
<protein>
    <recommendedName>
        <fullName evidence="5">DUF1501 domain-containing protein</fullName>
    </recommendedName>
</protein>
<dbReference type="EMBL" id="CP017641">
    <property type="protein sequence ID" value="APZ94114.1"/>
    <property type="molecule type" value="Genomic_DNA"/>
</dbReference>
<dbReference type="OrthoDB" id="127333at2"/>
<dbReference type="AlphaFoldDB" id="A0A1P8WJ77"/>
<dbReference type="PANTHER" id="PTHR43737">
    <property type="entry name" value="BLL7424 PROTEIN"/>
    <property type="match status" value="1"/>
</dbReference>
<feature type="region of interest" description="Disordered" evidence="1">
    <location>
        <begin position="56"/>
        <end position="77"/>
    </location>
</feature>
<name>A0A1P8WJ77_9PLAN</name>
<dbReference type="InterPro" id="IPR017850">
    <property type="entry name" value="Alkaline_phosphatase_core_sf"/>
</dbReference>
<sequence length="444" mass="47649" precursor="true">MNTHSTRRQFAKFSGLSLLGAAASGWLPSMAARAAQASKPTSRKCILLWMSGGPSQMETFDPKPDHENGGPTKAIDTSVPGIRISENLPQVAKVMQHLAPIRSMSTKEGDHTRATNFMHTGYLPQGPIRYPTLGSFLSKELIDRSCDLPSFVSVNPFRAFSPAAYGPGFLGPSWSPLVVNSSMTGDEDNRDVSFEVSNLKPPRNVTSAQADARMQMLASLEHDFLKDRPGAPGRSHVESYQQAVRMMNSAAVGAFNLDSEDDTLRDAYGRNPFGQGCLLARRLIENGVSFVEVNLSGADGAGGGAGWDTHQDNFDAVKNLCGVLDPAYATLMNDLSQRGLLEDTLVIWMGEFGRTPAINENTGRDHWPKSWSTVLGGAGVKTGQAYGATSVDGTEVSENPVIVQTLMATICNALEIDHETTNLSNVGRPIPLADHGSSSIEGLL</sequence>
<dbReference type="SUPFAM" id="SSF53649">
    <property type="entry name" value="Alkaline phosphatase-like"/>
    <property type="match status" value="1"/>
</dbReference>
<dbReference type="InterPro" id="IPR006311">
    <property type="entry name" value="TAT_signal"/>
</dbReference>
<proteinExistence type="predicted"/>
<reference evidence="3 4" key="1">
    <citation type="journal article" date="2016" name="Front. Microbiol.">
        <title>Fuerstia marisgermanicae gen. nov., sp. nov., an Unusual Member of the Phylum Planctomycetes from the German Wadden Sea.</title>
        <authorList>
            <person name="Kohn T."/>
            <person name="Heuer A."/>
            <person name="Jogler M."/>
            <person name="Vollmers J."/>
            <person name="Boedeker C."/>
            <person name="Bunk B."/>
            <person name="Rast P."/>
            <person name="Borchert D."/>
            <person name="Glockner I."/>
            <person name="Freese H.M."/>
            <person name="Klenk H.P."/>
            <person name="Overmann J."/>
            <person name="Kaster A.K."/>
            <person name="Rohde M."/>
            <person name="Wiegand S."/>
            <person name="Jogler C."/>
        </authorList>
    </citation>
    <scope>NUCLEOTIDE SEQUENCE [LARGE SCALE GENOMIC DNA]</scope>
    <source>
        <strain evidence="3 4">NH11</strain>
    </source>
</reference>
<evidence type="ECO:0000313" key="4">
    <source>
        <dbReference type="Proteomes" id="UP000187735"/>
    </source>
</evidence>
<feature type="chain" id="PRO_5010297242" description="DUF1501 domain-containing protein" evidence="2">
    <location>
        <begin position="32"/>
        <end position="444"/>
    </location>
</feature>
<dbReference type="InterPro" id="IPR010869">
    <property type="entry name" value="DUF1501"/>
</dbReference>
<evidence type="ECO:0000313" key="3">
    <source>
        <dbReference type="EMBL" id="APZ94114.1"/>
    </source>
</evidence>
<dbReference type="PANTHER" id="PTHR43737:SF1">
    <property type="entry name" value="DUF1501 DOMAIN-CONTAINING PROTEIN"/>
    <property type="match status" value="1"/>
</dbReference>
<evidence type="ECO:0008006" key="5">
    <source>
        <dbReference type="Google" id="ProtNLM"/>
    </source>
</evidence>
<accession>A0A1P8WJ77</accession>
<keyword evidence="2" id="KW-0732">Signal</keyword>
<dbReference type="Proteomes" id="UP000187735">
    <property type="component" value="Chromosome"/>
</dbReference>
<dbReference type="STRING" id="1891926.Fuma_03737"/>
<gene>
    <name evidence="3" type="ORF">Fuma_03737</name>
</gene>